<comment type="caution">
    <text evidence="11">The sequence shown here is derived from an EMBL/GenBank/DDBJ whole genome shotgun (WGS) entry which is preliminary data.</text>
</comment>
<evidence type="ECO:0000313" key="11">
    <source>
        <dbReference type="EMBL" id="RAJ98369.1"/>
    </source>
</evidence>
<dbReference type="PANTHER" id="PTHR33451">
    <property type="entry name" value="MALATE-2H(+)/NA(+)-LACTATE ANTIPORTER"/>
    <property type="match status" value="1"/>
</dbReference>
<dbReference type="Pfam" id="PF03553">
    <property type="entry name" value="Na_H_antiporter"/>
    <property type="match status" value="1"/>
</dbReference>
<sequence>MSSARSHSGAITPNPIALLPLALFLALFLGTGIFYHYQGVDMAFYQLAAPVAILPAIILAVILSKQSLNARINTFIEGVGHNNIITMCMIYLLAGAFSTVAAATGGVDAVVALGLSVIPASFILPGIFIIAAVVSTAMGTSMGTLAALTPVALGLSQAAGINPALMAGVLVSGAMFGDNLSFISDTTIAATRTQGCAMKDKFKANLRIALPAAGLTILYLAFVDVEQVPLEAPDAQLWLAIPYFAIIALAVMGLNVFVVLTLGIIMAALFGMVAIDYQLVTFSQDIYAGFESMQEIFLLSLLIGGLSALIRQQGGLAFMAKAVVSVTSRLSKKPSKAAGFGIAGLTALTNLAVANNTVTILLSGEVSKKLAEEGNLAPKQSASFLDIFACVVQGVLPYGAQALLLGASFGISPLAVSIHTFYCFILAAVAIGYITFFKPIMREPEPVTTPSV</sequence>
<feature type="domain" description="Na+/H+ antiporter NhaC-like C-terminal" evidence="10">
    <location>
        <begin position="22"/>
        <end position="222"/>
    </location>
</feature>
<evidence type="ECO:0000259" key="10">
    <source>
        <dbReference type="Pfam" id="PF03553"/>
    </source>
</evidence>
<keyword evidence="6 9" id="KW-1133">Transmembrane helix</keyword>
<evidence type="ECO:0000256" key="5">
    <source>
        <dbReference type="ARBA" id="ARBA00022692"/>
    </source>
</evidence>
<reference evidence="12 14" key="1">
    <citation type="journal article" date="2018" name="Front. Microbiol.">
        <title>Genome-Based Analysis Reveals the Taxonomy and Diversity of the Family Idiomarinaceae.</title>
        <authorList>
            <person name="Liu Y."/>
            <person name="Lai Q."/>
            <person name="Shao Z."/>
        </authorList>
    </citation>
    <scope>NUCLEOTIDE SEQUENCE [LARGE SCALE GENOMIC DNA]</scope>
    <source>
        <strain evidence="12 14">CF12-14</strain>
    </source>
</reference>
<keyword evidence="7 9" id="KW-0472">Membrane</keyword>
<evidence type="ECO:0000256" key="8">
    <source>
        <dbReference type="ARBA" id="ARBA00038435"/>
    </source>
</evidence>
<feature type="transmembrane region" description="Helical" evidence="9">
    <location>
        <begin position="84"/>
        <end position="103"/>
    </location>
</feature>
<gene>
    <name evidence="11" type="ORF">B0I24_105122</name>
    <name evidence="12" type="ORF">CWE07_07135</name>
</gene>
<keyword evidence="5 9" id="KW-0812">Transmembrane</keyword>
<evidence type="ECO:0000256" key="7">
    <source>
        <dbReference type="ARBA" id="ARBA00023136"/>
    </source>
</evidence>
<dbReference type="Proteomes" id="UP000287865">
    <property type="component" value="Unassembled WGS sequence"/>
</dbReference>
<evidence type="ECO:0000256" key="6">
    <source>
        <dbReference type="ARBA" id="ARBA00022989"/>
    </source>
</evidence>
<name>A0A327WYU8_9GAMM</name>
<evidence type="ECO:0000256" key="1">
    <source>
        <dbReference type="ARBA" id="ARBA00004651"/>
    </source>
</evidence>
<dbReference type="EMBL" id="PIPK01000005">
    <property type="protein sequence ID" value="RUO24812.1"/>
    <property type="molecule type" value="Genomic_DNA"/>
</dbReference>
<proteinExistence type="inferred from homology"/>
<reference evidence="11 13" key="2">
    <citation type="submission" date="2018-06" db="EMBL/GenBank/DDBJ databases">
        <title>Genomic Encyclopedia of Type Strains, Phase III (KMG-III): the genomes of soil and plant-associated and newly described type strains.</title>
        <authorList>
            <person name="Whitman W."/>
        </authorList>
    </citation>
    <scope>NUCLEOTIDE SEQUENCE [LARGE SCALE GENOMIC DNA]</scope>
    <source>
        <strain evidence="11 13">CGMCC 1.15366</strain>
    </source>
</reference>
<dbReference type="InterPro" id="IPR052180">
    <property type="entry name" value="NhaC_Na-H+_Antiporter"/>
</dbReference>
<evidence type="ECO:0000313" key="13">
    <source>
        <dbReference type="Proteomes" id="UP000249203"/>
    </source>
</evidence>
<feature type="transmembrane region" description="Helical" evidence="9">
    <location>
        <begin position="416"/>
        <end position="436"/>
    </location>
</feature>
<evidence type="ECO:0000256" key="2">
    <source>
        <dbReference type="ARBA" id="ARBA00022448"/>
    </source>
</evidence>
<feature type="transmembrane region" description="Helical" evidence="9">
    <location>
        <begin position="109"/>
        <end position="134"/>
    </location>
</feature>
<dbReference type="AlphaFoldDB" id="A0A327WYU8"/>
<protein>
    <submittedName>
        <fullName evidence="11">Putative methionine transporter (NhaC family)</fullName>
    </submittedName>
    <submittedName>
        <fullName evidence="12">Sodium:proton antiporter</fullName>
    </submittedName>
</protein>
<keyword evidence="4" id="KW-1003">Cell membrane</keyword>
<evidence type="ECO:0000313" key="14">
    <source>
        <dbReference type="Proteomes" id="UP000287865"/>
    </source>
</evidence>
<feature type="transmembrane region" description="Helical" evidence="9">
    <location>
        <begin position="340"/>
        <end position="362"/>
    </location>
</feature>
<feature type="transmembrane region" description="Helical" evidence="9">
    <location>
        <begin position="16"/>
        <end position="37"/>
    </location>
</feature>
<comment type="similarity">
    <text evidence="8">Belongs to the NhaC Na(+)/H(+) (TC 2.A.35) antiporter family.</text>
</comment>
<dbReference type="EMBL" id="QLMD01000005">
    <property type="protein sequence ID" value="RAJ98369.1"/>
    <property type="molecule type" value="Genomic_DNA"/>
</dbReference>
<evidence type="ECO:0000313" key="12">
    <source>
        <dbReference type="EMBL" id="RUO24812.1"/>
    </source>
</evidence>
<dbReference type="OrthoDB" id="9790605at2"/>
<accession>A0A327WYU8</accession>
<comment type="subcellular location">
    <subcellularLocation>
        <location evidence="1">Cell membrane</location>
        <topology evidence="1">Multi-pass membrane protein</topology>
    </subcellularLocation>
</comment>
<dbReference type="GO" id="GO:0005886">
    <property type="term" value="C:plasma membrane"/>
    <property type="evidence" value="ECO:0007669"/>
    <property type="project" value="UniProtKB-SubCell"/>
</dbReference>
<organism evidence="11 13">
    <name type="scientific">Aliidiomarina maris</name>
    <dbReference type="NCBI Taxonomy" id="531312"/>
    <lineage>
        <taxon>Bacteria</taxon>
        <taxon>Pseudomonadati</taxon>
        <taxon>Pseudomonadota</taxon>
        <taxon>Gammaproteobacteria</taxon>
        <taxon>Alteromonadales</taxon>
        <taxon>Idiomarinaceae</taxon>
        <taxon>Aliidiomarina</taxon>
    </lineage>
</organism>
<keyword evidence="14" id="KW-1185">Reference proteome</keyword>
<dbReference type="InterPro" id="IPR018461">
    <property type="entry name" value="Na/H_Antiport_NhaC-like_C"/>
</dbReference>
<evidence type="ECO:0000256" key="9">
    <source>
        <dbReference type="SAM" id="Phobius"/>
    </source>
</evidence>
<feature type="transmembrane region" description="Helical" evidence="9">
    <location>
        <begin position="204"/>
        <end position="223"/>
    </location>
</feature>
<feature type="transmembrane region" description="Helical" evidence="9">
    <location>
        <begin position="165"/>
        <end position="183"/>
    </location>
</feature>
<dbReference type="PANTHER" id="PTHR33451:SF5">
    <property type="entry name" value="NA+_H+ ANTIPORTER"/>
    <property type="match status" value="1"/>
</dbReference>
<feature type="transmembrane region" description="Helical" evidence="9">
    <location>
        <begin position="243"/>
        <end position="275"/>
    </location>
</feature>
<dbReference type="GO" id="GO:0015297">
    <property type="term" value="F:antiporter activity"/>
    <property type="evidence" value="ECO:0007669"/>
    <property type="project" value="UniProtKB-KW"/>
</dbReference>
<evidence type="ECO:0000256" key="4">
    <source>
        <dbReference type="ARBA" id="ARBA00022475"/>
    </source>
</evidence>
<dbReference type="RefSeq" id="WP_111569208.1">
    <property type="nucleotide sequence ID" value="NZ_PIPK01000005.1"/>
</dbReference>
<feature type="transmembrane region" description="Helical" evidence="9">
    <location>
        <begin position="43"/>
        <end position="63"/>
    </location>
</feature>
<evidence type="ECO:0000256" key="3">
    <source>
        <dbReference type="ARBA" id="ARBA00022449"/>
    </source>
</evidence>
<keyword evidence="2" id="KW-0813">Transport</keyword>
<keyword evidence="3" id="KW-0050">Antiport</keyword>
<feature type="transmembrane region" description="Helical" evidence="9">
    <location>
        <begin position="296"/>
        <end position="320"/>
    </location>
</feature>
<dbReference type="Proteomes" id="UP000249203">
    <property type="component" value="Unassembled WGS sequence"/>
</dbReference>